<dbReference type="InterPro" id="IPR052895">
    <property type="entry name" value="HetReg/Transcr_Mod"/>
</dbReference>
<keyword evidence="3" id="KW-1185">Reference proteome</keyword>
<dbReference type="PANTHER" id="PTHR24148">
    <property type="entry name" value="ANKYRIN REPEAT DOMAIN-CONTAINING PROTEIN 39 HOMOLOG-RELATED"/>
    <property type="match status" value="1"/>
</dbReference>
<comment type="caution">
    <text evidence="2">The sequence shown here is derived from an EMBL/GenBank/DDBJ whole genome shotgun (WGS) entry which is preliminary data.</text>
</comment>
<proteinExistence type="predicted"/>
<gene>
    <name evidence="2" type="ORF">FMUND_12269</name>
</gene>
<dbReference type="InterPro" id="IPR010730">
    <property type="entry name" value="HET"/>
</dbReference>
<dbReference type="Pfam" id="PF06985">
    <property type="entry name" value="HET"/>
    <property type="match status" value="1"/>
</dbReference>
<dbReference type="EMBL" id="JAAOAN010000497">
    <property type="protein sequence ID" value="KAF5705008.1"/>
    <property type="molecule type" value="Genomic_DNA"/>
</dbReference>
<dbReference type="PANTHER" id="PTHR24148:SF73">
    <property type="entry name" value="HET DOMAIN PROTEIN (AFU_ORTHOLOGUE AFUA_8G01020)"/>
    <property type="match status" value="1"/>
</dbReference>
<sequence length="1008" mass="115806">MPPDAPLPALYRRDLYKREIRLALIYNDKWQDPISCAFKYTKLESHAPQSYSALSYVWGSSRATETIQIDGHDHNISVNLACAIRHLRDERNCILIWIDALCINQRDIGERSSQVAMMRDIYASAQHVIVFLGHGSYYRIPKNYLTNRPPAPVQFSNDDRDDSLITQFHNSWETMCRRAEWYSFCTICVIRALSDIDRYKATIKCIADGKASSRLKLFELVRRFINSQWWQRVWVIQEATVTFQVLVQYGNVKVPWEVLARSANTCDSLGWGRQDTGSEIFLGIEREYAKVLPVLSKQIFEIERLRMEWDKAKVTTLLSLLQEFSSRKATDDRDKVFALLGLAQDLKTIKPDYSLSTVEVYRSTVTDLIKHSGSLTALSGDMKRKNSGGIPSWIPDWSVAMEAPDRRRMQLDGTYKTFPRWRIAVIDREIEYWEAVTTDMHSLCQEIESGKRRPIPKDIVDALMSYERILTRIYGSAWMNIESLDPPKAQAIRHCKSLYSQFEKDAQKFWSRTTIETLIEAHLSLPLTPSSGEWYRLEILRCCWMMYCRRDLDLWLKKVQHLEAERCKTNYLLISDQEKEEIVTESCKHPTIETITSMDVARKWIQDMRKAIYTMTEHITGKAFAEICRSRSITQETLWSLTLEATAGLEKDVSVTFVYYQGIPVNEGLLSQLSHLMCLASGVLSLWTQPDAFQVVQQAKDACKGLINQHRNRMYLSTISTTDYDYAALFSKAVVFTGSATWMRHLRDNGQPKASPYDEHFLKFRSQKQHEVFGESNDVFPISSKFIATVSQCTERLLTWVDSASRMFTISQWALCAQNLKGPDFAVSFVRALVGDIYEESLGKFRRLRQPDIRLLHNWFVSCLLPQLCDMNPAVHGELWTRLLSTEAEFDAELDGVKLFDTEMRLTAEGRVFFITEDHRMGFGPGSMTVGDEIRILPGGNSPFVLRPMGRIGINSEPSYEVIGDCFFLLDSKEKDDGEDGLLQGCLPVEILGELLPTAHRSNDILLL</sequence>
<name>A0A8H5Y380_9HYPO</name>
<evidence type="ECO:0000313" key="2">
    <source>
        <dbReference type="EMBL" id="KAF5705008.1"/>
    </source>
</evidence>
<reference evidence="2 3" key="1">
    <citation type="submission" date="2020-05" db="EMBL/GenBank/DDBJ databases">
        <title>Identification and distribution of gene clusters putatively required for synthesis of sphingolipid metabolism inhibitors in phylogenetically diverse species of the filamentous fungus Fusarium.</title>
        <authorList>
            <person name="Kim H.-S."/>
            <person name="Busman M."/>
            <person name="Brown D.W."/>
            <person name="Divon H."/>
            <person name="Uhlig S."/>
            <person name="Proctor R.H."/>
        </authorList>
    </citation>
    <scope>NUCLEOTIDE SEQUENCE [LARGE SCALE GENOMIC DNA]</scope>
    <source>
        <strain evidence="2 3">NRRL 66235</strain>
    </source>
</reference>
<accession>A0A8H5Y380</accession>
<dbReference type="Pfam" id="PF26639">
    <property type="entry name" value="Het-6_barrel"/>
    <property type="match status" value="1"/>
</dbReference>
<evidence type="ECO:0000313" key="3">
    <source>
        <dbReference type="Proteomes" id="UP000544331"/>
    </source>
</evidence>
<evidence type="ECO:0000259" key="1">
    <source>
        <dbReference type="Pfam" id="PF06985"/>
    </source>
</evidence>
<dbReference type="OrthoDB" id="3557394at2759"/>
<protein>
    <submittedName>
        <fullName evidence="2">Heterokaryon incompatibility (Het-6OR allele)</fullName>
    </submittedName>
</protein>
<dbReference type="Proteomes" id="UP000544331">
    <property type="component" value="Unassembled WGS sequence"/>
</dbReference>
<feature type="domain" description="Heterokaryon incompatibility" evidence="1">
    <location>
        <begin position="51"/>
        <end position="238"/>
    </location>
</feature>
<organism evidence="2 3">
    <name type="scientific">Fusarium mundagurra</name>
    <dbReference type="NCBI Taxonomy" id="1567541"/>
    <lineage>
        <taxon>Eukaryota</taxon>
        <taxon>Fungi</taxon>
        <taxon>Dikarya</taxon>
        <taxon>Ascomycota</taxon>
        <taxon>Pezizomycotina</taxon>
        <taxon>Sordariomycetes</taxon>
        <taxon>Hypocreomycetidae</taxon>
        <taxon>Hypocreales</taxon>
        <taxon>Nectriaceae</taxon>
        <taxon>Fusarium</taxon>
        <taxon>Fusarium fujikuroi species complex</taxon>
    </lineage>
</organism>
<dbReference type="AlphaFoldDB" id="A0A8H5Y380"/>